<dbReference type="Proteomes" id="UP001596505">
    <property type="component" value="Unassembled WGS sequence"/>
</dbReference>
<sequence length="143" mass="16142">MNNQKGFTLLSMMLAISTLGVAAFMLTLIMTSVEKGSDPLTANSKEVYTFFHQVTSEVHQSSSLECKQNKLYLTKDSELVAYNRSGQRIYRQVEGKGYDIVLQQLSDVSFLCEKDMVKMTVKDLQGHENHWAASLIIKPESKK</sequence>
<accession>A0ABW2PXX4</accession>
<proteinExistence type="predicted"/>
<keyword evidence="1" id="KW-1133">Transmembrane helix</keyword>
<comment type="caution">
    <text evidence="2">The sequence shown here is derived from an EMBL/GenBank/DDBJ whole genome shotgun (WGS) entry which is preliminary data.</text>
</comment>
<dbReference type="InterPro" id="IPR016977">
    <property type="entry name" value="ComGF"/>
</dbReference>
<reference evidence="3" key="1">
    <citation type="journal article" date="2019" name="Int. J. Syst. Evol. Microbiol.">
        <title>The Global Catalogue of Microorganisms (GCM) 10K type strain sequencing project: providing services to taxonomists for standard genome sequencing and annotation.</title>
        <authorList>
            <consortium name="The Broad Institute Genomics Platform"/>
            <consortium name="The Broad Institute Genome Sequencing Center for Infectious Disease"/>
            <person name="Wu L."/>
            <person name="Ma J."/>
        </authorList>
    </citation>
    <scope>NUCLEOTIDE SEQUENCE [LARGE SCALE GENOMIC DNA]</scope>
    <source>
        <strain evidence="3">CGMCC 1.16305</strain>
    </source>
</reference>
<dbReference type="RefSeq" id="WP_380967420.1">
    <property type="nucleotide sequence ID" value="NZ_JBHTCO010000019.1"/>
</dbReference>
<keyword evidence="1" id="KW-0472">Membrane</keyword>
<keyword evidence="3" id="KW-1185">Reference proteome</keyword>
<feature type="transmembrane region" description="Helical" evidence="1">
    <location>
        <begin position="6"/>
        <end position="29"/>
    </location>
</feature>
<dbReference type="Pfam" id="PF15980">
    <property type="entry name" value="ComGF"/>
    <property type="match status" value="1"/>
</dbReference>
<evidence type="ECO:0000313" key="2">
    <source>
        <dbReference type="EMBL" id="MFC7394263.1"/>
    </source>
</evidence>
<protein>
    <submittedName>
        <fullName evidence="2">Competence type IV pilus minor pilin ComGF</fullName>
    </submittedName>
</protein>
<dbReference type="NCBIfam" id="NF041002">
    <property type="entry name" value="pilin_ComGF"/>
    <property type="match status" value="1"/>
</dbReference>
<organism evidence="2 3">
    <name type="scientific">Scopulibacillus cellulosilyticus</name>
    <dbReference type="NCBI Taxonomy" id="2665665"/>
    <lineage>
        <taxon>Bacteria</taxon>
        <taxon>Bacillati</taxon>
        <taxon>Bacillota</taxon>
        <taxon>Bacilli</taxon>
        <taxon>Bacillales</taxon>
        <taxon>Sporolactobacillaceae</taxon>
        <taxon>Scopulibacillus</taxon>
    </lineage>
</organism>
<evidence type="ECO:0000256" key="1">
    <source>
        <dbReference type="SAM" id="Phobius"/>
    </source>
</evidence>
<gene>
    <name evidence="2" type="primary">comGF</name>
    <name evidence="2" type="ORF">ACFQRG_15005</name>
</gene>
<keyword evidence="1" id="KW-0812">Transmembrane</keyword>
<evidence type="ECO:0000313" key="3">
    <source>
        <dbReference type="Proteomes" id="UP001596505"/>
    </source>
</evidence>
<name>A0ABW2PXX4_9BACL</name>
<dbReference type="EMBL" id="JBHTCO010000019">
    <property type="protein sequence ID" value="MFC7394263.1"/>
    <property type="molecule type" value="Genomic_DNA"/>
</dbReference>